<proteinExistence type="predicted"/>
<name>E2BJM8_HARSA</name>
<organism evidence="2">
    <name type="scientific">Harpegnathos saltator</name>
    <name type="common">Jerdon's jumping ant</name>
    <dbReference type="NCBI Taxonomy" id="610380"/>
    <lineage>
        <taxon>Eukaryota</taxon>
        <taxon>Metazoa</taxon>
        <taxon>Ecdysozoa</taxon>
        <taxon>Arthropoda</taxon>
        <taxon>Hexapoda</taxon>
        <taxon>Insecta</taxon>
        <taxon>Pterygota</taxon>
        <taxon>Neoptera</taxon>
        <taxon>Endopterygota</taxon>
        <taxon>Hymenoptera</taxon>
        <taxon>Apocrita</taxon>
        <taxon>Aculeata</taxon>
        <taxon>Formicoidea</taxon>
        <taxon>Formicidae</taxon>
        <taxon>Ponerinae</taxon>
        <taxon>Ponerini</taxon>
        <taxon>Harpegnathos</taxon>
    </lineage>
</organism>
<reference evidence="1 2" key="1">
    <citation type="journal article" date="2010" name="Science">
        <title>Genomic comparison of the ants Camponotus floridanus and Harpegnathos saltator.</title>
        <authorList>
            <person name="Bonasio R."/>
            <person name="Zhang G."/>
            <person name="Ye C."/>
            <person name="Mutti N.S."/>
            <person name="Fang X."/>
            <person name="Qin N."/>
            <person name="Donahue G."/>
            <person name="Yang P."/>
            <person name="Li Q."/>
            <person name="Li C."/>
            <person name="Zhang P."/>
            <person name="Huang Z."/>
            <person name="Berger S.L."/>
            <person name="Reinberg D."/>
            <person name="Wang J."/>
            <person name="Liebig J."/>
        </authorList>
    </citation>
    <scope>NUCLEOTIDE SEQUENCE [LARGE SCALE GENOMIC DNA]</scope>
    <source>
        <strain evidence="1 2">R22 G/1</strain>
    </source>
</reference>
<gene>
    <name evidence="1" type="ORF">EAI_00503</name>
</gene>
<dbReference type="InParanoid" id="E2BJM8"/>
<protein>
    <submittedName>
        <fullName evidence="1">Uncharacterized protein</fullName>
    </submittedName>
</protein>
<evidence type="ECO:0000313" key="1">
    <source>
        <dbReference type="EMBL" id="EFN84086.1"/>
    </source>
</evidence>
<dbReference type="AlphaFoldDB" id="E2BJM8"/>
<evidence type="ECO:0000313" key="2">
    <source>
        <dbReference type="Proteomes" id="UP000008237"/>
    </source>
</evidence>
<accession>E2BJM8</accession>
<dbReference type="EMBL" id="GL448604">
    <property type="protein sequence ID" value="EFN84086.1"/>
    <property type="molecule type" value="Genomic_DNA"/>
</dbReference>
<sequence length="58" mass="6495">MHRPTANLAQVPEFSARPFYDCQPADREVERIDGVVTERDNTTGISQTTAVAFATKER</sequence>
<dbReference type="Proteomes" id="UP000008237">
    <property type="component" value="Unassembled WGS sequence"/>
</dbReference>
<keyword evidence="2" id="KW-1185">Reference proteome</keyword>